<keyword evidence="16" id="KW-1185">Reference proteome</keyword>
<dbReference type="PANTHER" id="PTHR46244">
    <property type="entry name" value="PHOSPHOENOLPYRUVATE-PROTEIN PHOSPHOTRANSFERASE"/>
    <property type="match status" value="1"/>
</dbReference>
<dbReference type="GO" id="GO:0009401">
    <property type="term" value="P:phosphoenolpyruvate-dependent sugar phosphotransferase system"/>
    <property type="evidence" value="ECO:0007669"/>
    <property type="project" value="UniProtKB-KW"/>
</dbReference>
<dbReference type="Pfam" id="PF00391">
    <property type="entry name" value="PEP-utilizers"/>
    <property type="match status" value="1"/>
</dbReference>
<evidence type="ECO:0000256" key="12">
    <source>
        <dbReference type="ARBA" id="ARBA00022777"/>
    </source>
</evidence>
<dbReference type="NCBIfam" id="NF008283">
    <property type="entry name" value="PRK11061.1"/>
    <property type="match status" value="1"/>
</dbReference>
<keyword evidence="6" id="KW-0813">Transport</keyword>
<protein>
    <recommendedName>
        <fullName evidence="5">phosphoenolpyruvate--protein phosphotransferase</fullName>
        <ecNumber evidence="5">2.7.3.9</ecNumber>
    </recommendedName>
</protein>
<dbReference type="SUPFAM" id="SSF47831">
    <property type="entry name" value="Enzyme I of the PEP:sugar phosphotransferase system HPr-binding (sub)domain"/>
    <property type="match status" value="1"/>
</dbReference>
<evidence type="ECO:0000313" key="16">
    <source>
        <dbReference type="Proteomes" id="UP000193450"/>
    </source>
</evidence>
<keyword evidence="15" id="KW-0670">Pyruvate</keyword>
<sequence>MLDSLRSIVQEVNTADHLQSVLDITVARVKDAMGTEVCSIYLRESTLGRYVFSATEGLNKNFVGKISMAPTEGLVGQVAAREEPLNLDNAEAHPKFLFMPGIGEERFSAFLGVPIIHQRKVLGVLVIQQQTRRRFDEDDEAFLVTISAQLAGVIAHAQATGLLVALDDRGERQGSAKFRGVAGAPGIAIGHAVVVAPTADLNSVPMRRSKDIEEELEFFHECLEAVREDIKALGRKLASRLAKEEQALFDVYLSMLADNALAAEVDERIRDGEWAQGALSKVILKHVRTFEMMEDAYLKERATDVKDLGRRVLAYLQAANNGPVDYPERTVLVGEELTASMLGEVPPENLVGLISVRGSSNSHVAILARSMGIPTVMGAVDLPFTQIEGSEIILDGYNGHVYFNPSAELLHRFQSIYEEELQFSKELEALKDEPCVTTDDYRLPLWVNTGLQADIARSLDRGAEGVGLFRTEVPFLLRERFPSEEEQRKIYREQLEAFAPMPVTMRTLDVGGDKSLPYFPIEEDNPFLGWRGIRVTLDHPEIFLVQVRAMMKANAGLGNLRMMLPMISSVPELEEALELIYRAHDELVEELGFELELPLIGVMVEVPAAVYQARQFAKRVGFLSVGSNDLTQYLLAVDRNNARVADIYQAFHPAVLQALQHVVRDGHAEGRKVGICGELAGEPGAAVLLMAMGYDVLSMNATTLPKVKSVIRNISMKRAKEILAHVMTMENAAEVREYINQSIEESSSQRLVKAMMAEPVL</sequence>
<dbReference type="InterPro" id="IPR003018">
    <property type="entry name" value="GAF"/>
</dbReference>
<dbReference type="Pfam" id="PF02896">
    <property type="entry name" value="PEP-utilizers_C"/>
    <property type="match status" value="1"/>
</dbReference>
<dbReference type="OrthoDB" id="9765468at2"/>
<evidence type="ECO:0000313" key="15">
    <source>
        <dbReference type="EMBL" id="ARN76311.1"/>
    </source>
</evidence>
<dbReference type="InterPro" id="IPR015813">
    <property type="entry name" value="Pyrv/PenolPyrv_kinase-like_dom"/>
</dbReference>
<dbReference type="NCBIfam" id="TIGR01417">
    <property type="entry name" value="PTS_I_fam"/>
    <property type="match status" value="1"/>
</dbReference>
<dbReference type="SUPFAM" id="SSF52009">
    <property type="entry name" value="Phosphohistidine domain"/>
    <property type="match status" value="1"/>
</dbReference>
<comment type="cofactor">
    <cofactor evidence="2">
        <name>Mg(2+)</name>
        <dbReference type="ChEBI" id="CHEBI:18420"/>
    </cofactor>
</comment>
<dbReference type="STRING" id="716816.BST96_05870"/>
<reference evidence="15 16" key="1">
    <citation type="submission" date="2016-11" db="EMBL/GenBank/DDBJ databases">
        <title>Trade-off between light-utilization and light-protection in marine flavobacteria.</title>
        <authorList>
            <person name="Kumagai Y."/>
        </authorList>
    </citation>
    <scope>NUCLEOTIDE SEQUENCE [LARGE SCALE GENOMIC DNA]</scope>
    <source>
        <strain evidence="15 16">NBRC 107125</strain>
    </source>
</reference>
<organism evidence="15 16">
    <name type="scientific">Oceanicoccus sagamiensis</name>
    <dbReference type="NCBI Taxonomy" id="716816"/>
    <lineage>
        <taxon>Bacteria</taxon>
        <taxon>Pseudomonadati</taxon>
        <taxon>Pseudomonadota</taxon>
        <taxon>Gammaproteobacteria</taxon>
        <taxon>Cellvibrionales</taxon>
        <taxon>Spongiibacteraceae</taxon>
        <taxon>Oceanicoccus</taxon>
    </lineage>
</organism>
<dbReference type="InterPro" id="IPR008731">
    <property type="entry name" value="PTS_EIN"/>
</dbReference>
<evidence type="ECO:0000256" key="7">
    <source>
        <dbReference type="ARBA" id="ARBA00022490"/>
    </source>
</evidence>
<dbReference type="Gene3D" id="1.10.274.10">
    <property type="entry name" value="PtsI, HPr-binding domain"/>
    <property type="match status" value="1"/>
</dbReference>
<evidence type="ECO:0000256" key="5">
    <source>
        <dbReference type="ARBA" id="ARBA00012232"/>
    </source>
</evidence>
<keyword evidence="8" id="KW-0762">Sugar transport</keyword>
<keyword evidence="10" id="KW-0598">Phosphotransferase system</keyword>
<dbReference type="SMART" id="SM00065">
    <property type="entry name" value="GAF"/>
    <property type="match status" value="1"/>
</dbReference>
<gene>
    <name evidence="15" type="ORF">BST96_05870</name>
</gene>
<dbReference type="Pfam" id="PF05524">
    <property type="entry name" value="PEP-utilisers_N"/>
    <property type="match status" value="1"/>
</dbReference>
<dbReference type="GO" id="GO:0008965">
    <property type="term" value="F:phosphoenolpyruvate-protein phosphotransferase activity"/>
    <property type="evidence" value="ECO:0007669"/>
    <property type="project" value="UniProtKB-EC"/>
</dbReference>
<evidence type="ECO:0000256" key="3">
    <source>
        <dbReference type="ARBA" id="ARBA00004496"/>
    </source>
</evidence>
<dbReference type="Gene3D" id="3.30.450.40">
    <property type="match status" value="1"/>
</dbReference>
<name>A0A1X9NGL2_9GAMM</name>
<evidence type="ECO:0000256" key="9">
    <source>
        <dbReference type="ARBA" id="ARBA00022679"/>
    </source>
</evidence>
<dbReference type="GO" id="GO:0016301">
    <property type="term" value="F:kinase activity"/>
    <property type="evidence" value="ECO:0007669"/>
    <property type="project" value="UniProtKB-KW"/>
</dbReference>
<comment type="similarity">
    <text evidence="4">Belongs to the PEP-utilizing enzyme family.</text>
</comment>
<dbReference type="InterPro" id="IPR008279">
    <property type="entry name" value="PEP-util_enz_mobile_dom"/>
</dbReference>
<evidence type="ECO:0000256" key="10">
    <source>
        <dbReference type="ARBA" id="ARBA00022683"/>
    </source>
</evidence>
<dbReference type="InterPro" id="IPR040442">
    <property type="entry name" value="Pyrv_kinase-like_dom_sf"/>
</dbReference>
<dbReference type="InterPro" id="IPR006318">
    <property type="entry name" value="PTS_EI-like"/>
</dbReference>
<proteinExistence type="inferred from homology"/>
<keyword evidence="9 15" id="KW-0808">Transferase</keyword>
<keyword evidence="12" id="KW-0418">Kinase</keyword>
<dbReference type="PRINTS" id="PR01736">
    <property type="entry name" value="PHPHTRNFRASE"/>
</dbReference>
<dbReference type="SUPFAM" id="SSF55781">
    <property type="entry name" value="GAF domain-like"/>
    <property type="match status" value="1"/>
</dbReference>
<dbReference type="PANTHER" id="PTHR46244:SF1">
    <property type="entry name" value="PHOSPHOENOLPYRUVATE-DEPENDENT PHOSPHOTRANSFERASE SYSTEM"/>
    <property type="match status" value="1"/>
</dbReference>
<evidence type="ECO:0000256" key="4">
    <source>
        <dbReference type="ARBA" id="ARBA00007837"/>
    </source>
</evidence>
<dbReference type="InterPro" id="IPR000121">
    <property type="entry name" value="PEP_util_C"/>
</dbReference>
<dbReference type="InterPro" id="IPR029016">
    <property type="entry name" value="GAF-like_dom_sf"/>
</dbReference>
<dbReference type="GO" id="GO:0046872">
    <property type="term" value="F:metal ion binding"/>
    <property type="evidence" value="ECO:0007669"/>
    <property type="project" value="UniProtKB-KW"/>
</dbReference>
<dbReference type="RefSeq" id="WP_085760482.1">
    <property type="nucleotide sequence ID" value="NZ_CP019343.1"/>
</dbReference>
<dbReference type="AlphaFoldDB" id="A0A1X9NGL2"/>
<keyword evidence="11" id="KW-0479">Metal-binding</keyword>
<dbReference type="Pfam" id="PF01590">
    <property type="entry name" value="GAF"/>
    <property type="match status" value="1"/>
</dbReference>
<dbReference type="EC" id="2.7.3.9" evidence="5"/>
<evidence type="ECO:0000256" key="11">
    <source>
        <dbReference type="ARBA" id="ARBA00022723"/>
    </source>
</evidence>
<dbReference type="EMBL" id="CP019343">
    <property type="protein sequence ID" value="ARN76311.1"/>
    <property type="molecule type" value="Genomic_DNA"/>
</dbReference>
<dbReference type="InterPro" id="IPR036637">
    <property type="entry name" value="Phosphohistidine_dom_sf"/>
</dbReference>
<comment type="subcellular location">
    <subcellularLocation>
        <location evidence="3">Cytoplasm</location>
    </subcellularLocation>
</comment>
<dbReference type="GO" id="GO:0005737">
    <property type="term" value="C:cytoplasm"/>
    <property type="evidence" value="ECO:0007669"/>
    <property type="project" value="UniProtKB-SubCell"/>
</dbReference>
<feature type="domain" description="GAF" evidence="14">
    <location>
        <begin position="17"/>
        <end position="164"/>
    </location>
</feature>
<evidence type="ECO:0000256" key="13">
    <source>
        <dbReference type="ARBA" id="ARBA00022842"/>
    </source>
</evidence>
<evidence type="ECO:0000256" key="1">
    <source>
        <dbReference type="ARBA" id="ARBA00000683"/>
    </source>
</evidence>
<dbReference type="Gene3D" id="3.20.20.60">
    <property type="entry name" value="Phosphoenolpyruvate-binding domains"/>
    <property type="match status" value="1"/>
</dbReference>
<dbReference type="SUPFAM" id="SSF51621">
    <property type="entry name" value="Phosphoenolpyruvate/pyruvate domain"/>
    <property type="match status" value="1"/>
</dbReference>
<keyword evidence="13" id="KW-0460">Magnesium</keyword>
<evidence type="ECO:0000256" key="6">
    <source>
        <dbReference type="ARBA" id="ARBA00022448"/>
    </source>
</evidence>
<keyword evidence="7" id="KW-0963">Cytoplasm</keyword>
<dbReference type="KEGG" id="osg:BST96_05870"/>
<dbReference type="Proteomes" id="UP000193450">
    <property type="component" value="Chromosome"/>
</dbReference>
<dbReference type="InterPro" id="IPR036618">
    <property type="entry name" value="PtsI_HPr-bd_sf"/>
</dbReference>
<evidence type="ECO:0000256" key="2">
    <source>
        <dbReference type="ARBA" id="ARBA00001946"/>
    </source>
</evidence>
<comment type="catalytic activity">
    <reaction evidence="1">
        <text>L-histidyl-[protein] + phosphoenolpyruvate = N(pros)-phospho-L-histidyl-[protein] + pyruvate</text>
        <dbReference type="Rhea" id="RHEA:23880"/>
        <dbReference type="Rhea" id="RHEA-COMP:9745"/>
        <dbReference type="Rhea" id="RHEA-COMP:9746"/>
        <dbReference type="ChEBI" id="CHEBI:15361"/>
        <dbReference type="ChEBI" id="CHEBI:29979"/>
        <dbReference type="ChEBI" id="CHEBI:58702"/>
        <dbReference type="ChEBI" id="CHEBI:64837"/>
        <dbReference type="EC" id="2.7.3.9"/>
    </reaction>
</comment>
<accession>A0A1X9NGL2</accession>
<dbReference type="InterPro" id="IPR050499">
    <property type="entry name" value="PEP-utilizing_PTS_enzyme"/>
</dbReference>
<evidence type="ECO:0000259" key="14">
    <source>
        <dbReference type="SMART" id="SM00065"/>
    </source>
</evidence>
<dbReference type="Gene3D" id="3.50.30.10">
    <property type="entry name" value="Phosphohistidine domain"/>
    <property type="match status" value="1"/>
</dbReference>
<evidence type="ECO:0000256" key="8">
    <source>
        <dbReference type="ARBA" id="ARBA00022597"/>
    </source>
</evidence>